<dbReference type="KEGG" id="cavi:CAV_0287"/>
<keyword evidence="4" id="KW-1185">Reference proteome</keyword>
<dbReference type="RefSeq" id="WP_094324747.1">
    <property type="nucleotide sequence ID" value="NZ_CP022347.1"/>
</dbReference>
<dbReference type="OrthoDB" id="7030467at2"/>
<evidence type="ECO:0000313" key="4">
    <source>
        <dbReference type="Proteomes" id="UP000201169"/>
    </source>
</evidence>
<keyword evidence="1" id="KW-1277">Toxin-antitoxin system</keyword>
<dbReference type="PIRSF" id="PIRSF006156">
    <property type="entry name" value="YafQ"/>
    <property type="match status" value="1"/>
</dbReference>
<feature type="active site" description="Proton donor" evidence="2">
    <location>
        <position position="85"/>
    </location>
</feature>
<dbReference type="PANTHER" id="PTHR40588:SF1">
    <property type="entry name" value="MRNA INTERFERASE TOXIN YAFQ"/>
    <property type="match status" value="1"/>
</dbReference>
<reference evidence="3 4" key="1">
    <citation type="submission" date="2017-07" db="EMBL/GenBank/DDBJ databases">
        <title>Analysis of two Campylobacter avium genomes and identification of a novel hippuricase gene.</title>
        <authorList>
            <person name="Miller W.G."/>
            <person name="Chapman M.H."/>
            <person name="Yee E."/>
            <person name="Revez J."/>
            <person name="Bono J.L."/>
            <person name="Rossi M."/>
        </authorList>
    </citation>
    <scope>NUCLEOTIDE SEQUENCE [LARGE SCALE GENOMIC DNA]</scope>
    <source>
        <strain evidence="3 4">LMG 24591</strain>
    </source>
</reference>
<gene>
    <name evidence="3" type="ORF">CAV_0287</name>
</gene>
<dbReference type="GO" id="GO:0004521">
    <property type="term" value="F:RNA endonuclease activity"/>
    <property type="evidence" value="ECO:0007669"/>
    <property type="project" value="TreeGrafter"/>
</dbReference>
<dbReference type="InterPro" id="IPR035093">
    <property type="entry name" value="RelE/ParE_toxin_dom_sf"/>
</dbReference>
<evidence type="ECO:0000256" key="2">
    <source>
        <dbReference type="PIRSR" id="PIRSR006156-1"/>
    </source>
</evidence>
<dbReference type="GO" id="GO:0006415">
    <property type="term" value="P:translational termination"/>
    <property type="evidence" value="ECO:0007669"/>
    <property type="project" value="TreeGrafter"/>
</dbReference>
<dbReference type="InterPro" id="IPR007712">
    <property type="entry name" value="RelE/ParE_toxin"/>
</dbReference>
<protein>
    <submittedName>
        <fullName evidence="3">Putative toxin-antitoxin system, toxin component, YafQ family</fullName>
    </submittedName>
</protein>
<proteinExistence type="predicted"/>
<dbReference type="AlphaFoldDB" id="A0A222MWC7"/>
<dbReference type="NCBIfam" id="TIGR02385">
    <property type="entry name" value="RelE_StbE"/>
    <property type="match status" value="1"/>
</dbReference>
<dbReference type="PANTHER" id="PTHR40588">
    <property type="entry name" value="MRNA INTERFERASE TOXIN YAFQ"/>
    <property type="match status" value="1"/>
</dbReference>
<dbReference type="Gene3D" id="3.30.2310.20">
    <property type="entry name" value="RelE-like"/>
    <property type="match status" value="1"/>
</dbReference>
<dbReference type="Pfam" id="PF15738">
    <property type="entry name" value="YafQ_toxin"/>
    <property type="match status" value="1"/>
</dbReference>
<dbReference type="GO" id="GO:0006402">
    <property type="term" value="P:mRNA catabolic process"/>
    <property type="evidence" value="ECO:0007669"/>
    <property type="project" value="TreeGrafter"/>
</dbReference>
<name>A0A222MWC7_9BACT</name>
<evidence type="ECO:0000313" key="3">
    <source>
        <dbReference type="EMBL" id="ASQ29958.1"/>
    </source>
</evidence>
<evidence type="ECO:0000256" key="1">
    <source>
        <dbReference type="ARBA" id="ARBA00022649"/>
    </source>
</evidence>
<accession>A0A222MWC7</accession>
<dbReference type="SUPFAM" id="SSF143011">
    <property type="entry name" value="RelE-like"/>
    <property type="match status" value="1"/>
</dbReference>
<organism evidence="3 4">
    <name type="scientific">Campylobacter avium LMG 24591</name>
    <dbReference type="NCBI Taxonomy" id="522484"/>
    <lineage>
        <taxon>Bacteria</taxon>
        <taxon>Pseudomonadati</taxon>
        <taxon>Campylobacterota</taxon>
        <taxon>Epsilonproteobacteria</taxon>
        <taxon>Campylobacterales</taxon>
        <taxon>Campylobacteraceae</taxon>
        <taxon>Campylobacter</taxon>
    </lineage>
</organism>
<dbReference type="InterPro" id="IPR004386">
    <property type="entry name" value="Toxin_YafQ-like"/>
</dbReference>
<dbReference type="EMBL" id="CP022347">
    <property type="protein sequence ID" value="ASQ29958.1"/>
    <property type="molecule type" value="Genomic_DNA"/>
</dbReference>
<dbReference type="Proteomes" id="UP000201169">
    <property type="component" value="Chromosome"/>
</dbReference>
<sequence>MKYKIIYSKEYKKSFKKLKKDDILLLESILEKLANDEKLDIRYKNHQLKGKLKGIWDCHIKPDLVLLYKKDSDKLILSALRIGSHSEIFS</sequence>